<keyword evidence="1" id="KW-0456">Lyase</keyword>
<evidence type="ECO:0000313" key="4">
    <source>
        <dbReference type="Proteomes" id="UP000663923"/>
    </source>
</evidence>
<evidence type="ECO:0000313" key="3">
    <source>
        <dbReference type="EMBL" id="QTD55830.1"/>
    </source>
</evidence>
<dbReference type="SUPFAM" id="SSF51556">
    <property type="entry name" value="Metallo-dependent hydrolases"/>
    <property type="match status" value="1"/>
</dbReference>
<dbReference type="EMBL" id="CP071794">
    <property type="protein sequence ID" value="QTD55830.1"/>
    <property type="molecule type" value="Genomic_DNA"/>
</dbReference>
<dbReference type="Proteomes" id="UP000663923">
    <property type="component" value="Chromosome"/>
</dbReference>
<proteinExistence type="predicted"/>
<gene>
    <name evidence="3" type="ORF">J4G78_16835</name>
</gene>
<reference evidence="3 4" key="1">
    <citation type="submission" date="2021-03" db="EMBL/GenBank/DDBJ databases">
        <title>Complete genome of Parasphingorhabdus_sp.JHSY0214.</title>
        <authorList>
            <person name="Yoo J.H."/>
            <person name="Bae J.W."/>
        </authorList>
    </citation>
    <scope>NUCLEOTIDE SEQUENCE [LARGE SCALE GENOMIC DNA]</scope>
    <source>
        <strain evidence="3 4">JHSY0214</strain>
    </source>
</reference>
<dbReference type="Pfam" id="PF04909">
    <property type="entry name" value="Amidohydro_2"/>
    <property type="match status" value="1"/>
</dbReference>
<evidence type="ECO:0000259" key="2">
    <source>
        <dbReference type="Pfam" id="PF04909"/>
    </source>
</evidence>
<dbReference type="PANTHER" id="PTHR21240:SF28">
    <property type="entry name" value="ISO-OROTATE DECARBOXYLASE (EUROFUNG)"/>
    <property type="match status" value="1"/>
</dbReference>
<feature type="domain" description="Amidohydrolase-related" evidence="2">
    <location>
        <begin position="4"/>
        <end position="297"/>
    </location>
</feature>
<dbReference type="PANTHER" id="PTHR21240">
    <property type="entry name" value="2-AMINO-3-CARBOXYLMUCONATE-6-SEMIALDEHYDE DECARBOXYLASE"/>
    <property type="match status" value="1"/>
</dbReference>
<dbReference type="RefSeq" id="WP_207987654.1">
    <property type="nucleotide sequence ID" value="NZ_CP071794.1"/>
</dbReference>
<dbReference type="InterPro" id="IPR032466">
    <property type="entry name" value="Metal_Hydrolase"/>
</dbReference>
<accession>A0ABX7T6J0</accession>
<evidence type="ECO:0000256" key="1">
    <source>
        <dbReference type="ARBA" id="ARBA00023239"/>
    </source>
</evidence>
<dbReference type="InterPro" id="IPR032465">
    <property type="entry name" value="ACMSD"/>
</dbReference>
<sequence length="328" mass="36190">MPVIDVHTHMISQPWLDLLHQHGGPKYSIGETAAGQETIFMNGAPFMTLFPEMLDFDKRIENMDKAKVDMAVVSLTCPSAYWGGEDISDQAALTMNNVMAEQQDRYPDRLRWFATLPWQYADRSKKELARAIEMGAAGVFVTANIDLKNLTAEEFAPIWQAIDDAGLPVLVHPTAPQGSEQMGMDEYGLVPPVGFMFDTTLAISRMIFDGFIDRYPNLSIIAAHGGATLPYLAGRLDRCHEMIPACSEKISDKPSEYLKRLYYDSVVYEKEALDLCIHVAGGPERVMYGSDYPHNIGDMSGCLARVNSLGGNAAAIIKGTTAEKLFGI</sequence>
<dbReference type="Gene3D" id="3.20.20.140">
    <property type="entry name" value="Metal-dependent hydrolases"/>
    <property type="match status" value="1"/>
</dbReference>
<protein>
    <submittedName>
        <fullName evidence="3">Amidohydrolase</fullName>
    </submittedName>
</protein>
<name>A0ABX7T6J0_9SPHN</name>
<keyword evidence="4" id="KW-1185">Reference proteome</keyword>
<organism evidence="3 4">
    <name type="scientific">Parasphingorhabdus cellanae</name>
    <dbReference type="NCBI Taxonomy" id="2806553"/>
    <lineage>
        <taxon>Bacteria</taxon>
        <taxon>Pseudomonadati</taxon>
        <taxon>Pseudomonadota</taxon>
        <taxon>Alphaproteobacteria</taxon>
        <taxon>Sphingomonadales</taxon>
        <taxon>Sphingomonadaceae</taxon>
        <taxon>Parasphingorhabdus</taxon>
    </lineage>
</organism>
<dbReference type="InterPro" id="IPR006680">
    <property type="entry name" value="Amidohydro-rel"/>
</dbReference>